<evidence type="ECO:0000256" key="2">
    <source>
        <dbReference type="ARBA" id="ARBA00022694"/>
    </source>
</evidence>
<dbReference type="InterPro" id="IPR024337">
    <property type="entry name" value="tRNA_splic_suSen54"/>
</dbReference>
<feature type="region of interest" description="Disordered" evidence="4">
    <location>
        <begin position="177"/>
        <end position="267"/>
    </location>
</feature>
<dbReference type="GO" id="GO:0000214">
    <property type="term" value="C:tRNA-intron endonuclease complex"/>
    <property type="evidence" value="ECO:0007669"/>
    <property type="project" value="TreeGrafter"/>
</dbReference>
<name>A0AAN7X732_ELEMC</name>
<proteinExistence type="inferred from homology"/>
<feature type="compositionally biased region" description="Polar residues" evidence="4">
    <location>
        <begin position="177"/>
        <end position="186"/>
    </location>
</feature>
<dbReference type="Pfam" id="PF12928">
    <property type="entry name" value="tRNA_int_end_N2"/>
    <property type="match status" value="1"/>
</dbReference>
<evidence type="ECO:0000256" key="3">
    <source>
        <dbReference type="SAM" id="Coils"/>
    </source>
</evidence>
<gene>
    <name evidence="6" type="ORF">PBY51_007429</name>
</gene>
<keyword evidence="2" id="KW-0819">tRNA processing</keyword>
<keyword evidence="7" id="KW-1185">Reference proteome</keyword>
<protein>
    <recommendedName>
        <fullName evidence="5">tRNA-splicing endonuclease subunit Sen54 N-terminal domain-containing protein</fullName>
    </recommendedName>
</protein>
<evidence type="ECO:0000256" key="4">
    <source>
        <dbReference type="SAM" id="MobiDB-lite"/>
    </source>
</evidence>
<feature type="compositionally biased region" description="Polar residues" evidence="4">
    <location>
        <begin position="245"/>
        <end position="255"/>
    </location>
</feature>
<comment type="caution">
    <text evidence="6">The sequence shown here is derived from an EMBL/GenBank/DDBJ whole genome shotgun (WGS) entry which is preliminary data.</text>
</comment>
<feature type="compositionally biased region" description="Polar residues" evidence="4">
    <location>
        <begin position="201"/>
        <end position="210"/>
    </location>
</feature>
<reference evidence="6 7" key="2">
    <citation type="journal article" date="2023" name="Mol. Biol. Evol.">
        <title>Genomics of Secondarily Temperate Adaptation in the Only Non-Antarctic Icefish.</title>
        <authorList>
            <person name="Rivera-Colon A.G."/>
            <person name="Rayamajhi N."/>
            <person name="Minhas B.F."/>
            <person name="Madrigal G."/>
            <person name="Bilyk K.T."/>
            <person name="Yoon V."/>
            <person name="Hune M."/>
            <person name="Gregory S."/>
            <person name="Cheng C.H.C."/>
            <person name="Catchen J.M."/>
        </authorList>
    </citation>
    <scope>NUCLEOTIDE SEQUENCE [LARGE SCALE GENOMIC DNA]</scope>
    <source>
        <strain evidence="6">JMC-PN-2008</strain>
    </source>
</reference>
<dbReference type="EMBL" id="JAUZQC010000017">
    <property type="protein sequence ID" value="KAK5855787.1"/>
    <property type="molecule type" value="Genomic_DNA"/>
</dbReference>
<dbReference type="PANTHER" id="PTHR21027:SF1">
    <property type="entry name" value="TRNA-SPLICING ENDONUCLEASE SUBUNIT SEN54"/>
    <property type="match status" value="1"/>
</dbReference>
<dbReference type="GO" id="GO:0000379">
    <property type="term" value="P:tRNA-type intron splice site recognition and cleavage"/>
    <property type="evidence" value="ECO:0007669"/>
    <property type="project" value="TreeGrafter"/>
</dbReference>
<evidence type="ECO:0000256" key="1">
    <source>
        <dbReference type="ARBA" id="ARBA00005736"/>
    </source>
</evidence>
<feature type="coiled-coil region" evidence="3">
    <location>
        <begin position="333"/>
        <end position="360"/>
    </location>
</feature>
<comment type="similarity">
    <text evidence="1">Belongs to the SEN54 family.</text>
</comment>
<feature type="compositionally biased region" description="Basic and acidic residues" evidence="4">
    <location>
        <begin position="217"/>
        <end position="241"/>
    </location>
</feature>
<sequence>MADQNKTGTDAKFYNEILSPSELFAARSRSHKIPVRGQKDFFPDDSDEQRQRLEQSLTEHWSLISEERVEKLGNLVKATWVPSEKVVELQSPAGKFWQTMGFSAGGKQFLFPEEALYLMECGNVQVFYQELPLSIQDGYEKFLSSSTVRLQEYQVFGHLKRLGYVVLRFDPSSETSSYAKQLNLPQSHDRSGKQLKRKRSASPTTPSSHTEAQEESTADRMEEDTCSRESQEDKKYPESHRAISPKTSSTQTATASPEDGGGGTTWWMEDVVGERSDQQPASAASRWDFSSIFFPDLGASRELLSSCLASPHPSLLPGALAVGVCDVDPWRSRINLRDVKMSLKEQMREEEKRKRRSDINKNREVRNCRNWAEYRELMERREERRSKGRPAHLWDGEVTPLHDPRQPIPTGELLDKISVIKSTNLLEGASRLQASDEWRISFNVYQPDTVADFKKSNQGKPYARMCVCSFDGPVPDLRAIKQLAFRSGDVPVVFAVVDYGDISFYTFKDFQLPTDVFL</sequence>
<feature type="domain" description="tRNA-splicing endonuclease subunit Sen54 N-terminal" evidence="5">
    <location>
        <begin position="62"/>
        <end position="128"/>
    </location>
</feature>
<evidence type="ECO:0000313" key="7">
    <source>
        <dbReference type="Proteomes" id="UP001346869"/>
    </source>
</evidence>
<evidence type="ECO:0000313" key="6">
    <source>
        <dbReference type="EMBL" id="KAK5855787.1"/>
    </source>
</evidence>
<accession>A0AAN7X732</accession>
<dbReference type="Proteomes" id="UP001346869">
    <property type="component" value="Unassembled WGS sequence"/>
</dbReference>
<dbReference type="PANTHER" id="PTHR21027">
    <property type="entry name" value="TRNA-SPLICING ENDONUCLEASE SUBUNIT SEN54"/>
    <property type="match status" value="1"/>
</dbReference>
<organism evidence="6 7">
    <name type="scientific">Eleginops maclovinus</name>
    <name type="common">Patagonian blennie</name>
    <name type="synonym">Eleginus maclovinus</name>
    <dbReference type="NCBI Taxonomy" id="56733"/>
    <lineage>
        <taxon>Eukaryota</taxon>
        <taxon>Metazoa</taxon>
        <taxon>Chordata</taxon>
        <taxon>Craniata</taxon>
        <taxon>Vertebrata</taxon>
        <taxon>Euteleostomi</taxon>
        <taxon>Actinopterygii</taxon>
        <taxon>Neopterygii</taxon>
        <taxon>Teleostei</taxon>
        <taxon>Neoteleostei</taxon>
        <taxon>Acanthomorphata</taxon>
        <taxon>Eupercaria</taxon>
        <taxon>Perciformes</taxon>
        <taxon>Notothenioidei</taxon>
        <taxon>Eleginopidae</taxon>
        <taxon>Eleginops</taxon>
    </lineage>
</organism>
<keyword evidence="3" id="KW-0175">Coiled coil</keyword>
<reference evidence="6 7" key="1">
    <citation type="journal article" date="2023" name="Genes (Basel)">
        <title>Chromosome-Level Genome Assembly and Circadian Gene Repertoire of the Patagonia Blennie Eleginops maclovinus-The Closest Ancestral Proxy of Antarctic Cryonotothenioids.</title>
        <authorList>
            <person name="Cheng C.C."/>
            <person name="Rivera-Colon A.G."/>
            <person name="Minhas B.F."/>
            <person name="Wilson L."/>
            <person name="Rayamajhi N."/>
            <person name="Vargas-Chacoff L."/>
            <person name="Catchen J.M."/>
        </authorList>
    </citation>
    <scope>NUCLEOTIDE SEQUENCE [LARGE SCALE GENOMIC DNA]</scope>
    <source>
        <strain evidence="6">JMC-PN-2008</strain>
    </source>
</reference>
<dbReference type="InterPro" id="IPR024336">
    <property type="entry name" value="tRNA_splic_suSen54_N"/>
</dbReference>
<evidence type="ECO:0000259" key="5">
    <source>
        <dbReference type="Pfam" id="PF12928"/>
    </source>
</evidence>
<dbReference type="AlphaFoldDB" id="A0AAN7X732"/>